<name>A0AAV2YPI3_9STRA</name>
<sequence length="122" mass="14341">MVFPLCPVQDIEDITTRHISDSDILERYLLLQGSIGEQKSYIHAIYAPTRSQDRPSFFDQLPRYLDENAWHISMGDFNLTLHAGLDQQNAFQRASLQGRAQLLDWMHEFEFVDSWRLHHPEI</sequence>
<dbReference type="InterPro" id="IPR036691">
    <property type="entry name" value="Endo/exonu/phosph_ase_sf"/>
</dbReference>
<protein>
    <recommendedName>
        <fullName evidence="3">Endonuclease/exonuclease/phosphatase domain-containing protein</fullName>
    </recommendedName>
</protein>
<organism evidence="1 2">
    <name type="scientific">Lagenidium giganteum</name>
    <dbReference type="NCBI Taxonomy" id="4803"/>
    <lineage>
        <taxon>Eukaryota</taxon>
        <taxon>Sar</taxon>
        <taxon>Stramenopiles</taxon>
        <taxon>Oomycota</taxon>
        <taxon>Peronosporomycetes</taxon>
        <taxon>Pythiales</taxon>
        <taxon>Pythiaceae</taxon>
    </lineage>
</organism>
<evidence type="ECO:0000313" key="2">
    <source>
        <dbReference type="Proteomes" id="UP001146120"/>
    </source>
</evidence>
<reference evidence="1" key="1">
    <citation type="submission" date="2022-11" db="EMBL/GenBank/DDBJ databases">
        <authorList>
            <person name="Morgan W.R."/>
            <person name="Tartar A."/>
        </authorList>
    </citation>
    <scope>NUCLEOTIDE SEQUENCE</scope>
    <source>
        <strain evidence="1">ARSEF 373</strain>
    </source>
</reference>
<dbReference type="Proteomes" id="UP001146120">
    <property type="component" value="Unassembled WGS sequence"/>
</dbReference>
<dbReference type="EMBL" id="DAKRPA010000186">
    <property type="protein sequence ID" value="DAZ95890.1"/>
    <property type="molecule type" value="Genomic_DNA"/>
</dbReference>
<evidence type="ECO:0008006" key="3">
    <source>
        <dbReference type="Google" id="ProtNLM"/>
    </source>
</evidence>
<accession>A0AAV2YPI3</accession>
<reference evidence="1" key="2">
    <citation type="journal article" date="2023" name="Microbiol Resour">
        <title>Decontamination and Annotation of the Draft Genome Sequence of the Oomycete Lagenidium giganteum ARSEF 373.</title>
        <authorList>
            <person name="Morgan W.R."/>
            <person name="Tartar A."/>
        </authorList>
    </citation>
    <scope>NUCLEOTIDE SEQUENCE</scope>
    <source>
        <strain evidence="1">ARSEF 373</strain>
    </source>
</reference>
<keyword evidence="2" id="KW-1185">Reference proteome</keyword>
<dbReference type="SUPFAM" id="SSF56219">
    <property type="entry name" value="DNase I-like"/>
    <property type="match status" value="1"/>
</dbReference>
<comment type="caution">
    <text evidence="1">The sequence shown here is derived from an EMBL/GenBank/DDBJ whole genome shotgun (WGS) entry which is preliminary data.</text>
</comment>
<gene>
    <name evidence="1" type="ORF">N0F65_009092</name>
</gene>
<dbReference type="Gene3D" id="3.60.10.10">
    <property type="entry name" value="Endonuclease/exonuclease/phosphatase"/>
    <property type="match status" value="1"/>
</dbReference>
<dbReference type="AlphaFoldDB" id="A0AAV2YPI3"/>
<proteinExistence type="predicted"/>
<evidence type="ECO:0000313" key="1">
    <source>
        <dbReference type="EMBL" id="DAZ95890.1"/>
    </source>
</evidence>